<dbReference type="Gene3D" id="3.10.170.10">
    <property type="match status" value="1"/>
</dbReference>
<sequence length="884" mass="95467">MKKVTLGLVFLVSLLGFSQSPLEKIKAYANENRVKFSLTDQDISDLVIVNEFSSETTGINNYHVKQRHNGIEVFNSDSNFWIKNGEVINGCEEFIPNVSKKVNASGPSINVSAALLNIQSQIENTLTSVQILEVSGHEYKLSNGAHAEYPIRAELVYFMTEEKALKLAWDYEFFSQDLNHLWSLKVDALTGKLLEKLDMVLTCNFGGNHTGHSHSSNLFAQNFFKSNASSAMLTPGTTNYRVIPWNYESPNHSPRQLMTNPETANASPNGWHNIHATIGGGTVTTQFTNTRGNNVYAKDDVDGDNSGGAYATFTSGTYPSLTFDHPYPGTGVVASTYLPAATTNLFYMNNIMHDLWYQYGFTEANGNFQMSNYGRGGTGGDAVSAEAQDGSQANPPNLNNANFATPSDGSAPRMQMYLWDVGPSFTVTISAPASVAGTYAVKDNNFHPGHVTIAPSPGGVSGTFVLYNDGTPDSSDACTAAINGAALSGKIAIIRRGDCTFVEKVKFAQQAGAIAVLMVNNVDGTIIMGGADATITIPAVSISQAEGEALIAALSSGSMTGIISAPASAFVNSDGDFDNGIVAHEYGHGISTRLTGNCISSSEQQGEGWSDWFWLAMQIKPGDTRNGDRGFATFALNQPPNGNGLREYKYSTNMSVNPHTFGDTNSMWYTDGQGVNRIDVHSVGSVWAAMLWDLTWNYIDRYGYDPNIYTGNGGNNKVMRLVMDAIKLDGCAPSFVTARDAILAADQATTGGQNYCMIWQTFARRGLGLNASSGTNTGVAGIQDQVEDFTVPASCAMGVDDFNNQKSIRVYPNPTRGQLNIAISNYSGKLSIQVFDLNGRKVYNQEVNDFNAESAINLGNLQSGMYLIKVDGENLNYTQKIILN</sequence>
<evidence type="ECO:0000256" key="10">
    <source>
        <dbReference type="ARBA" id="ARBA00023049"/>
    </source>
</evidence>
<evidence type="ECO:0000313" key="16">
    <source>
        <dbReference type="Proteomes" id="UP000018004"/>
    </source>
</evidence>
<keyword evidence="6" id="KW-0479">Metal-binding</keyword>
<evidence type="ECO:0000256" key="4">
    <source>
        <dbReference type="ARBA" id="ARBA00022525"/>
    </source>
</evidence>
<evidence type="ECO:0000256" key="12">
    <source>
        <dbReference type="SAM" id="MobiDB-lite"/>
    </source>
</evidence>
<dbReference type="eggNOG" id="COG3291">
    <property type="taxonomic scope" value="Bacteria"/>
</dbReference>
<accession>V6SQK0</accession>
<evidence type="ECO:0000256" key="5">
    <source>
        <dbReference type="ARBA" id="ARBA00022670"/>
    </source>
</evidence>
<dbReference type="PATRIC" id="fig|1341181.4.peg.997"/>
<dbReference type="Pfam" id="PF02225">
    <property type="entry name" value="PA"/>
    <property type="match status" value="1"/>
</dbReference>
<comment type="similarity">
    <text evidence="3">Belongs to the peptidase M36 family.</text>
</comment>
<evidence type="ECO:0000313" key="15">
    <source>
        <dbReference type="EMBL" id="ESU28973.1"/>
    </source>
</evidence>
<feature type="region of interest" description="Disordered" evidence="12">
    <location>
        <begin position="379"/>
        <end position="405"/>
    </location>
</feature>
<keyword evidence="16" id="KW-1185">Reference proteome</keyword>
<evidence type="ECO:0000259" key="13">
    <source>
        <dbReference type="Pfam" id="PF02225"/>
    </source>
</evidence>
<reference evidence="15 16" key="1">
    <citation type="submission" date="2013-08" db="EMBL/GenBank/DDBJ databases">
        <title>Flavobacterium limnosediminis JC2902 genome sequencing.</title>
        <authorList>
            <person name="Lee K."/>
            <person name="Yi H."/>
            <person name="Park S."/>
            <person name="Chun J."/>
        </authorList>
    </citation>
    <scope>NUCLEOTIDE SEQUENCE [LARGE SCALE GENOMIC DNA]</scope>
    <source>
        <strain evidence="15 16">JC2902</strain>
    </source>
</reference>
<dbReference type="SUPFAM" id="SSF55486">
    <property type="entry name" value="Metalloproteases ('zincins'), catalytic domain"/>
    <property type="match status" value="1"/>
</dbReference>
<dbReference type="STRING" id="1341181.FLJC2902T_10060"/>
<keyword evidence="10 15" id="KW-0482">Metalloprotease</keyword>
<dbReference type="InterPro" id="IPR046450">
    <property type="entry name" value="PA_dom_sf"/>
</dbReference>
<dbReference type="NCBIfam" id="NF038113">
    <property type="entry name" value="T9SSA_dep_M36"/>
    <property type="match status" value="1"/>
</dbReference>
<dbReference type="PANTHER" id="PTHR33478:SF1">
    <property type="entry name" value="EXTRACELLULAR METALLOPROTEINASE MEP"/>
    <property type="match status" value="1"/>
</dbReference>
<feature type="domain" description="Secretion system C-terminal sorting" evidence="14">
    <location>
        <begin position="810"/>
        <end position="882"/>
    </location>
</feature>
<dbReference type="Proteomes" id="UP000018004">
    <property type="component" value="Unassembled WGS sequence"/>
</dbReference>
<dbReference type="eggNOG" id="COG4412">
    <property type="taxonomic scope" value="Bacteria"/>
</dbReference>
<evidence type="ECO:0000256" key="2">
    <source>
        <dbReference type="ARBA" id="ARBA00004613"/>
    </source>
</evidence>
<evidence type="ECO:0000256" key="9">
    <source>
        <dbReference type="ARBA" id="ARBA00022833"/>
    </source>
</evidence>
<dbReference type="SUPFAM" id="SSF52025">
    <property type="entry name" value="PA domain"/>
    <property type="match status" value="1"/>
</dbReference>
<keyword evidence="8" id="KW-0378">Hydrolase</keyword>
<keyword evidence="7" id="KW-0732">Signal</keyword>
<gene>
    <name evidence="15" type="ORF">FLJC2902T_10060</name>
</gene>
<evidence type="ECO:0000256" key="1">
    <source>
        <dbReference type="ARBA" id="ARBA00001947"/>
    </source>
</evidence>
<organism evidence="15 16">
    <name type="scientific">Flavobacterium limnosediminis JC2902</name>
    <dbReference type="NCBI Taxonomy" id="1341181"/>
    <lineage>
        <taxon>Bacteria</taxon>
        <taxon>Pseudomonadati</taxon>
        <taxon>Bacteroidota</taxon>
        <taxon>Flavobacteriia</taxon>
        <taxon>Flavobacteriales</taxon>
        <taxon>Flavobacteriaceae</taxon>
        <taxon>Flavobacterium</taxon>
    </lineage>
</organism>
<dbReference type="NCBIfam" id="TIGR04183">
    <property type="entry name" value="Por_Secre_tail"/>
    <property type="match status" value="1"/>
</dbReference>
<keyword evidence="5 15" id="KW-0645">Protease</keyword>
<evidence type="ECO:0000256" key="7">
    <source>
        <dbReference type="ARBA" id="ARBA00022729"/>
    </source>
</evidence>
<feature type="compositionally biased region" description="Low complexity" evidence="12">
    <location>
        <begin position="393"/>
        <end position="405"/>
    </location>
</feature>
<dbReference type="Pfam" id="PF18962">
    <property type="entry name" value="Por_Secre_tail"/>
    <property type="match status" value="1"/>
</dbReference>
<dbReference type="Gene3D" id="1.10.390.10">
    <property type="entry name" value="Neutral Protease Domain 2"/>
    <property type="match status" value="1"/>
</dbReference>
<protein>
    <submittedName>
        <fullName evidence="15">M36 fungalysin family metalloprotease</fullName>
    </submittedName>
</protein>
<evidence type="ECO:0000256" key="11">
    <source>
        <dbReference type="ARBA" id="ARBA00023145"/>
    </source>
</evidence>
<feature type="domain" description="PA" evidence="13">
    <location>
        <begin position="463"/>
        <end position="550"/>
    </location>
</feature>
<dbReference type="CDD" id="cd09596">
    <property type="entry name" value="M36"/>
    <property type="match status" value="1"/>
</dbReference>
<dbReference type="InterPro" id="IPR003137">
    <property type="entry name" value="PA_domain"/>
</dbReference>
<dbReference type="GO" id="GO:0004222">
    <property type="term" value="F:metalloendopeptidase activity"/>
    <property type="evidence" value="ECO:0007669"/>
    <property type="project" value="InterPro"/>
</dbReference>
<dbReference type="InterPro" id="IPR026444">
    <property type="entry name" value="Secre_tail"/>
</dbReference>
<dbReference type="AlphaFoldDB" id="V6SQK0"/>
<evidence type="ECO:0000256" key="3">
    <source>
        <dbReference type="ARBA" id="ARBA00006006"/>
    </source>
</evidence>
<dbReference type="PANTHER" id="PTHR33478">
    <property type="entry name" value="EXTRACELLULAR METALLOPROTEINASE MEP"/>
    <property type="match status" value="1"/>
</dbReference>
<dbReference type="CDD" id="cd04818">
    <property type="entry name" value="PA_subtilisin_1"/>
    <property type="match status" value="1"/>
</dbReference>
<proteinExistence type="inferred from homology"/>
<keyword evidence="4" id="KW-0964">Secreted</keyword>
<dbReference type="OrthoDB" id="5377264at2"/>
<evidence type="ECO:0000256" key="8">
    <source>
        <dbReference type="ARBA" id="ARBA00022801"/>
    </source>
</evidence>
<dbReference type="GO" id="GO:0006508">
    <property type="term" value="P:proteolysis"/>
    <property type="evidence" value="ECO:0007669"/>
    <property type="project" value="UniProtKB-KW"/>
</dbReference>
<dbReference type="RefSeq" id="WP_023578662.1">
    <property type="nucleotide sequence ID" value="NZ_AVGG01000003.1"/>
</dbReference>
<dbReference type="InterPro" id="IPR001842">
    <property type="entry name" value="Peptidase_M36"/>
</dbReference>
<evidence type="ECO:0000259" key="14">
    <source>
        <dbReference type="Pfam" id="PF18962"/>
    </source>
</evidence>
<evidence type="ECO:0000256" key="6">
    <source>
        <dbReference type="ARBA" id="ARBA00022723"/>
    </source>
</evidence>
<dbReference type="GO" id="GO:0005615">
    <property type="term" value="C:extracellular space"/>
    <property type="evidence" value="ECO:0007669"/>
    <property type="project" value="InterPro"/>
</dbReference>
<comment type="cofactor">
    <cofactor evidence="1">
        <name>Zn(2+)</name>
        <dbReference type="ChEBI" id="CHEBI:29105"/>
    </cofactor>
</comment>
<dbReference type="InterPro" id="IPR027268">
    <property type="entry name" value="Peptidase_M4/M1_CTD_sf"/>
</dbReference>
<dbReference type="EMBL" id="AVGG01000003">
    <property type="protein sequence ID" value="ESU28973.1"/>
    <property type="molecule type" value="Genomic_DNA"/>
</dbReference>
<dbReference type="Pfam" id="PF02128">
    <property type="entry name" value="Peptidase_M36"/>
    <property type="match status" value="1"/>
</dbReference>
<name>V6SQK0_9FLAO</name>
<dbReference type="InterPro" id="IPR050371">
    <property type="entry name" value="Fungal_virulence_M36"/>
</dbReference>
<dbReference type="Gene3D" id="3.50.30.30">
    <property type="match status" value="1"/>
</dbReference>
<comment type="subcellular location">
    <subcellularLocation>
        <location evidence="2">Secreted</location>
    </subcellularLocation>
</comment>
<comment type="caution">
    <text evidence="15">The sequence shown here is derived from an EMBL/GenBank/DDBJ whole genome shotgun (WGS) entry which is preliminary data.</text>
</comment>
<dbReference type="GO" id="GO:0008270">
    <property type="term" value="F:zinc ion binding"/>
    <property type="evidence" value="ECO:0007669"/>
    <property type="project" value="InterPro"/>
</dbReference>
<keyword evidence="9" id="KW-0862">Zinc</keyword>
<keyword evidence="11" id="KW-0865">Zymogen</keyword>